<dbReference type="InterPro" id="IPR034084">
    <property type="entry name" value="Thermitase-like_dom"/>
</dbReference>
<reference evidence="10" key="1">
    <citation type="submission" date="2018-06" db="EMBL/GenBank/DDBJ databases">
        <title>Paenibacillus xerothermodurans sp. nov. an extremely dry heat resistant spore forming bacterium isolated from the soil of Cape Canaveral, Florida.</title>
        <authorList>
            <person name="Seuylemezian A."/>
            <person name="Kaur N."/>
            <person name="Patil P."/>
            <person name="Patil P."/>
            <person name="Mayilraj S."/>
            <person name="Vaishampayan P."/>
        </authorList>
    </citation>
    <scope>NUCLEOTIDE SEQUENCE [LARGE SCALE GENOMIC DNA]</scope>
    <source>
        <strain evidence="10">ATCC 27380</strain>
    </source>
</reference>
<dbReference type="Gene3D" id="3.40.50.200">
    <property type="entry name" value="Peptidase S8/S53 domain"/>
    <property type="match status" value="1"/>
</dbReference>
<evidence type="ECO:0000313" key="11">
    <source>
        <dbReference type="Proteomes" id="UP000214746"/>
    </source>
</evidence>
<dbReference type="PROSITE" id="PS00138">
    <property type="entry name" value="SUBTILASE_SER"/>
    <property type="match status" value="1"/>
</dbReference>
<dbReference type="SUPFAM" id="SSF52743">
    <property type="entry name" value="Subtilisin-like"/>
    <property type="match status" value="1"/>
</dbReference>
<dbReference type="InterPro" id="IPR023827">
    <property type="entry name" value="Peptidase_S8_Asp-AS"/>
</dbReference>
<dbReference type="AlphaFoldDB" id="A0A2W1NFD3"/>
<name>A0A2W1NFD3_PAEXE</name>
<dbReference type="GO" id="GO:0006508">
    <property type="term" value="P:proteolysis"/>
    <property type="evidence" value="ECO:0007669"/>
    <property type="project" value="UniProtKB-KW"/>
</dbReference>
<feature type="active site" description="Charge relay system" evidence="7">
    <location>
        <position position="353"/>
    </location>
</feature>
<dbReference type="InterPro" id="IPR000209">
    <property type="entry name" value="Peptidase_S8/S53_dom"/>
</dbReference>
<dbReference type="EMBL" id="NHRJ02000001">
    <property type="protein sequence ID" value="PZE22684.1"/>
    <property type="molecule type" value="Genomic_DNA"/>
</dbReference>
<organism evidence="10 11">
    <name type="scientific">Paenibacillus xerothermodurans</name>
    <dbReference type="NCBI Taxonomy" id="1977292"/>
    <lineage>
        <taxon>Bacteria</taxon>
        <taxon>Bacillati</taxon>
        <taxon>Bacillota</taxon>
        <taxon>Bacilli</taxon>
        <taxon>Bacillales</taxon>
        <taxon>Paenibacillaceae</taxon>
        <taxon>Paenibacillus</taxon>
    </lineage>
</organism>
<dbReference type="Proteomes" id="UP000214746">
    <property type="component" value="Unassembled WGS sequence"/>
</dbReference>
<gene>
    <name evidence="10" type="ORF">CBW46_002645</name>
</gene>
<dbReference type="InterPro" id="IPR036852">
    <property type="entry name" value="Peptidase_S8/S53_dom_sf"/>
</dbReference>
<dbReference type="PROSITE" id="PS00137">
    <property type="entry name" value="SUBTILASE_HIS"/>
    <property type="match status" value="1"/>
</dbReference>
<dbReference type="InterPro" id="IPR015500">
    <property type="entry name" value="Peptidase_S8_subtilisin-rel"/>
</dbReference>
<dbReference type="Pfam" id="PF00082">
    <property type="entry name" value="Peptidase_S8"/>
    <property type="match status" value="1"/>
</dbReference>
<dbReference type="InterPro" id="IPR050131">
    <property type="entry name" value="Peptidase_S8_subtilisin-like"/>
</dbReference>
<comment type="caution">
    <text evidence="10">The sequence shown here is derived from an EMBL/GenBank/DDBJ whole genome shotgun (WGS) entry which is preliminary data.</text>
</comment>
<accession>A0A2W1NFD3</accession>
<sequence>MWKYALSFILVLGLGAVIFTGDGDNDPQPAPLSPDAEMQMKHATMQQDMRVTGELCRQQCSLELQRVLREQGQASSDGKLKGLKMLQVSHPHMEQLIWSSAGEALDRGINVGELDESTRKLAMPELQKAKQAADQGQVYQSAPLQSNGTTYFVVGVPSENRDAAMLGVVKQSIVDSVKDQELRHLRLVTFPEDDRYKIEAVDSATLQERHVRHPEHNQGASHYHVNQVVVRFQNDPSSADLSRIQSDIGSTHPYQKLGYTYVFESDRMAAGDLMNYFQRWNAVYTEPHYLYLPNDTTEDAGSDDIHVADPARSLITPNDALYRRYQWNLPLIDTERGWGVSRGSRNVTVAVVDTGIDLNHSDLTPQLVSGMNVVNTSTPPYDDVGHGTHVAGVIGALVNNNLGVAGMSWYNNIMPVKVLAANGAGTTYAVAQGIIWATDHGADVINLSLGNYAESNFLHDAIRYAYDHDVVLVAASGNDNTDRPGYPAAYPEVLAVAATDAQRNKASFSNYGDYIDVAAPGVTIASTYPNNQYAALSGTSMASPHVAALAGLIRSVNPSLSNEEVMDIMRNTAQDVGLQGRDHYFGYGLVDVEAALRSAAGTDPVTPREQPEDYTWLQRLWDLLQGRFAQ</sequence>
<evidence type="ECO:0000256" key="7">
    <source>
        <dbReference type="PROSITE-ProRule" id="PRU01240"/>
    </source>
</evidence>
<keyword evidence="4 7" id="KW-0645">Protease</keyword>
<dbReference type="PANTHER" id="PTHR43806:SF11">
    <property type="entry name" value="CEREVISIN-RELATED"/>
    <property type="match status" value="1"/>
</dbReference>
<proteinExistence type="inferred from homology"/>
<evidence type="ECO:0000313" key="10">
    <source>
        <dbReference type="EMBL" id="PZE22684.1"/>
    </source>
</evidence>
<dbReference type="InterPro" id="IPR023828">
    <property type="entry name" value="Peptidase_S8_Ser-AS"/>
</dbReference>
<feature type="active site" description="Charge relay system" evidence="7">
    <location>
        <position position="386"/>
    </location>
</feature>
<dbReference type="InterPro" id="IPR022398">
    <property type="entry name" value="Peptidase_S8_His-AS"/>
</dbReference>
<evidence type="ECO:0000256" key="3">
    <source>
        <dbReference type="ARBA" id="ARBA00022525"/>
    </source>
</evidence>
<dbReference type="GO" id="GO:0005576">
    <property type="term" value="C:extracellular region"/>
    <property type="evidence" value="ECO:0007669"/>
    <property type="project" value="UniProtKB-SubCell"/>
</dbReference>
<evidence type="ECO:0000256" key="6">
    <source>
        <dbReference type="ARBA" id="ARBA00022825"/>
    </source>
</evidence>
<dbReference type="PRINTS" id="PR00723">
    <property type="entry name" value="SUBTILISIN"/>
</dbReference>
<evidence type="ECO:0000256" key="1">
    <source>
        <dbReference type="ARBA" id="ARBA00004613"/>
    </source>
</evidence>
<keyword evidence="6 7" id="KW-0720">Serine protease</keyword>
<evidence type="ECO:0000256" key="8">
    <source>
        <dbReference type="RuleBase" id="RU003355"/>
    </source>
</evidence>
<dbReference type="GO" id="GO:0004252">
    <property type="term" value="F:serine-type endopeptidase activity"/>
    <property type="evidence" value="ECO:0007669"/>
    <property type="project" value="UniProtKB-UniRule"/>
</dbReference>
<evidence type="ECO:0000256" key="5">
    <source>
        <dbReference type="ARBA" id="ARBA00022801"/>
    </source>
</evidence>
<feature type="active site" description="Charge relay system" evidence="7">
    <location>
        <position position="540"/>
    </location>
</feature>
<dbReference type="PROSITE" id="PS51892">
    <property type="entry name" value="SUBTILASE"/>
    <property type="match status" value="1"/>
</dbReference>
<dbReference type="RefSeq" id="WP_089198454.1">
    <property type="nucleotide sequence ID" value="NZ_NHRJ02000001.1"/>
</dbReference>
<evidence type="ECO:0000256" key="2">
    <source>
        <dbReference type="ARBA" id="ARBA00011073"/>
    </source>
</evidence>
<feature type="domain" description="Peptidase S8/S53" evidence="9">
    <location>
        <begin position="345"/>
        <end position="588"/>
    </location>
</feature>
<keyword evidence="11" id="KW-1185">Reference proteome</keyword>
<dbReference type="PROSITE" id="PS00136">
    <property type="entry name" value="SUBTILASE_ASP"/>
    <property type="match status" value="1"/>
</dbReference>
<dbReference type="CDD" id="cd07484">
    <property type="entry name" value="Peptidases_S8_Thermitase_like"/>
    <property type="match status" value="1"/>
</dbReference>
<comment type="similarity">
    <text evidence="2 7 8">Belongs to the peptidase S8 family.</text>
</comment>
<evidence type="ECO:0000259" key="9">
    <source>
        <dbReference type="Pfam" id="PF00082"/>
    </source>
</evidence>
<keyword evidence="3" id="KW-0964">Secreted</keyword>
<evidence type="ECO:0000256" key="4">
    <source>
        <dbReference type="ARBA" id="ARBA00022670"/>
    </source>
</evidence>
<comment type="subcellular location">
    <subcellularLocation>
        <location evidence="1">Secreted</location>
    </subcellularLocation>
</comment>
<dbReference type="OrthoDB" id="9798386at2"/>
<protein>
    <submittedName>
        <fullName evidence="10">Peptidase S8</fullName>
    </submittedName>
</protein>
<keyword evidence="5 7" id="KW-0378">Hydrolase</keyword>
<dbReference type="PANTHER" id="PTHR43806">
    <property type="entry name" value="PEPTIDASE S8"/>
    <property type="match status" value="1"/>
</dbReference>